<organism evidence="1 2">
    <name type="scientific">Rhodamnia argentea</name>
    <dbReference type="NCBI Taxonomy" id="178133"/>
    <lineage>
        <taxon>Eukaryota</taxon>
        <taxon>Viridiplantae</taxon>
        <taxon>Streptophyta</taxon>
        <taxon>Embryophyta</taxon>
        <taxon>Tracheophyta</taxon>
        <taxon>Spermatophyta</taxon>
        <taxon>Magnoliopsida</taxon>
        <taxon>eudicotyledons</taxon>
        <taxon>Gunneridae</taxon>
        <taxon>Pentapetalae</taxon>
        <taxon>rosids</taxon>
        <taxon>malvids</taxon>
        <taxon>Myrtales</taxon>
        <taxon>Myrtaceae</taxon>
        <taxon>Myrtoideae</taxon>
        <taxon>Myrteae</taxon>
        <taxon>Australasian group</taxon>
        <taxon>Rhodamnia</taxon>
    </lineage>
</organism>
<reference evidence="2" key="1">
    <citation type="submission" date="2025-08" db="UniProtKB">
        <authorList>
            <consortium name="RefSeq"/>
        </authorList>
    </citation>
    <scope>IDENTIFICATION</scope>
    <source>
        <tissue evidence="2">Leaf</tissue>
    </source>
</reference>
<protein>
    <submittedName>
        <fullName evidence="2">Uncharacterized protein LOC125316743 isoform X1</fullName>
    </submittedName>
</protein>
<evidence type="ECO:0000313" key="1">
    <source>
        <dbReference type="Proteomes" id="UP000827889"/>
    </source>
</evidence>
<proteinExistence type="predicted"/>
<keyword evidence="1" id="KW-1185">Reference proteome</keyword>
<sequence length="187" mass="21022">MERCAWPKNLSSSRKHAIKELLHGQNPTKKIRHLFDAHSQTGNDTAQPLIAEDPIVNVLRSFSNTLSLSSSAAESYEVLPVPANACVRSEVSVEVSEESIKPPPVPTNACVRSEVSGGRESIHTPVPRKISDTRTRLDQNLIDNNGHKRRTYDQKLILNSKSPKYFTNDTSIFINFSYRFFYCSVFS</sequence>
<dbReference type="Proteomes" id="UP000827889">
    <property type="component" value="Chromosome 10"/>
</dbReference>
<dbReference type="GeneID" id="125316743"/>
<evidence type="ECO:0000313" key="2">
    <source>
        <dbReference type="RefSeq" id="XP_048141942.1"/>
    </source>
</evidence>
<accession>A0ABM3HZC9</accession>
<name>A0ABM3HZC9_9MYRT</name>
<gene>
    <name evidence="2" type="primary">LOC125316743</name>
</gene>
<dbReference type="RefSeq" id="XP_048141942.1">
    <property type="nucleotide sequence ID" value="XM_048285985.1"/>
</dbReference>